<dbReference type="SUPFAM" id="SSF54631">
    <property type="entry name" value="CBS-domain pair"/>
    <property type="match status" value="1"/>
</dbReference>
<feature type="transmembrane region" description="Helical" evidence="9">
    <location>
        <begin position="426"/>
        <end position="451"/>
    </location>
</feature>
<evidence type="ECO:0000256" key="9">
    <source>
        <dbReference type="RuleBase" id="RU362011"/>
    </source>
</evidence>
<comment type="function">
    <text evidence="9">Acts as a magnesium transporter.</text>
</comment>
<dbReference type="PROSITE" id="PS51371">
    <property type="entry name" value="CBS"/>
    <property type="match status" value="2"/>
</dbReference>
<dbReference type="Pfam" id="PF01769">
    <property type="entry name" value="MgtE"/>
    <property type="match status" value="1"/>
</dbReference>
<comment type="subcellular location">
    <subcellularLocation>
        <location evidence="9">Cell membrane</location>
        <topology evidence="9">Multi-pass membrane protein</topology>
    </subcellularLocation>
    <subcellularLocation>
        <location evidence="1">Membrane</location>
        <topology evidence="1">Multi-pass membrane protein</topology>
    </subcellularLocation>
</comment>
<dbReference type="AlphaFoldDB" id="A0A4R7P4K6"/>
<keyword evidence="5 9" id="KW-0460">Magnesium</keyword>
<dbReference type="GO" id="GO:0046872">
    <property type="term" value="F:metal ion binding"/>
    <property type="evidence" value="ECO:0007669"/>
    <property type="project" value="UniProtKB-KW"/>
</dbReference>
<dbReference type="GO" id="GO:0015095">
    <property type="term" value="F:magnesium ion transmembrane transporter activity"/>
    <property type="evidence" value="ECO:0007669"/>
    <property type="project" value="UniProtKB-UniRule"/>
</dbReference>
<evidence type="ECO:0000256" key="7">
    <source>
        <dbReference type="ARBA" id="ARBA00023136"/>
    </source>
</evidence>
<dbReference type="Gene3D" id="3.10.580.10">
    <property type="entry name" value="CBS-domain"/>
    <property type="match status" value="1"/>
</dbReference>
<dbReference type="SUPFAM" id="SSF158791">
    <property type="entry name" value="MgtE N-terminal domain-like"/>
    <property type="match status" value="1"/>
</dbReference>
<feature type="transmembrane region" description="Helical" evidence="9">
    <location>
        <begin position="324"/>
        <end position="344"/>
    </location>
</feature>
<dbReference type="OrthoDB" id="9790355at2"/>
<dbReference type="Gene3D" id="1.25.60.10">
    <property type="entry name" value="MgtE N-terminal domain-like"/>
    <property type="match status" value="1"/>
</dbReference>
<dbReference type="InterPro" id="IPR000644">
    <property type="entry name" value="CBS_dom"/>
</dbReference>
<dbReference type="InterPro" id="IPR006669">
    <property type="entry name" value="MgtE_transporter"/>
</dbReference>
<keyword evidence="9" id="KW-0479">Metal-binding</keyword>
<keyword evidence="8" id="KW-0129">CBS domain</keyword>
<dbReference type="SMART" id="SM00924">
    <property type="entry name" value="MgtE_N"/>
    <property type="match status" value="1"/>
</dbReference>
<evidence type="ECO:0000313" key="12">
    <source>
        <dbReference type="Proteomes" id="UP000295341"/>
    </source>
</evidence>
<keyword evidence="9" id="KW-1003">Cell membrane</keyword>
<dbReference type="Gene3D" id="1.10.357.20">
    <property type="entry name" value="SLC41 divalent cation transporters, integral membrane domain"/>
    <property type="match status" value="1"/>
</dbReference>
<dbReference type="InterPro" id="IPR046342">
    <property type="entry name" value="CBS_dom_sf"/>
</dbReference>
<feature type="domain" description="CBS" evidence="10">
    <location>
        <begin position="177"/>
        <end position="239"/>
    </location>
</feature>
<evidence type="ECO:0000256" key="4">
    <source>
        <dbReference type="ARBA" id="ARBA00022692"/>
    </source>
</evidence>
<dbReference type="Pfam" id="PF03448">
    <property type="entry name" value="MgtE_N"/>
    <property type="match status" value="1"/>
</dbReference>
<dbReference type="PANTHER" id="PTHR43773:SF1">
    <property type="entry name" value="MAGNESIUM TRANSPORTER MGTE"/>
    <property type="match status" value="1"/>
</dbReference>
<keyword evidence="12" id="KW-1185">Reference proteome</keyword>
<reference evidence="11 12" key="1">
    <citation type="submission" date="2019-03" db="EMBL/GenBank/DDBJ databases">
        <title>Genomic Encyclopedia of Type Strains, Phase IV (KMG-IV): sequencing the most valuable type-strain genomes for metagenomic binning, comparative biology and taxonomic classification.</title>
        <authorList>
            <person name="Goeker M."/>
        </authorList>
    </citation>
    <scope>NUCLEOTIDE SEQUENCE [LARGE SCALE GENOMIC DNA]</scope>
    <source>
        <strain evidence="11 12">DSM 26377</strain>
    </source>
</reference>
<dbReference type="InterPro" id="IPR006667">
    <property type="entry name" value="SLC41_membr_dom"/>
</dbReference>
<sequence>MNDISSRQLHHRHLEQARAQVIELLSRQAVERELVNRSGEGPERSAKQDVVALLVARQHQAALEQRLAGFHPADIAFVLESLEPEPRDLAWSLVRPERRGAVLLETADVVRRALVCHMPADEVADVVRPLDPEDIAELIASLPEESRRAVLERLDQADLAEVRSVLSFPEDSVGAAMDLDFVSVREDASLEAVQRLLRRRKELPSHTNELIVVDRANKLRGFLPISRLLLGEPESTVGEQMSRDPVFFYTDDRMQEAVTSFEKYDLVSAPVVNLHDQVVGRITVDAVVDAIAERAQTEGLRKVGLSGEDEDLFAPIRHAARRRWPWLAINLLTAFMASRVIGAFEHTIGALVALAALMPIVASIGGNSGNQSVALVIRGLAMNQLGPSQLRRILVRELGIAVINGLVWGFVLGVATFVLYGDPKLALVIAAALTLNLLVAGFVGVCAPAALHRFGRDPVMGSSIVLTATTDSMGFLIFLGLAAAFLV</sequence>
<dbReference type="GO" id="GO:0005886">
    <property type="term" value="C:plasma membrane"/>
    <property type="evidence" value="ECO:0007669"/>
    <property type="project" value="UniProtKB-SubCell"/>
</dbReference>
<dbReference type="SUPFAM" id="SSF161093">
    <property type="entry name" value="MgtE membrane domain-like"/>
    <property type="match status" value="1"/>
</dbReference>
<name>A0A4R7P4K6_9GAMM</name>
<organism evidence="11 12">
    <name type="scientific">Panacagrimonas perspica</name>
    <dbReference type="NCBI Taxonomy" id="381431"/>
    <lineage>
        <taxon>Bacteria</taxon>
        <taxon>Pseudomonadati</taxon>
        <taxon>Pseudomonadota</taxon>
        <taxon>Gammaproteobacteria</taxon>
        <taxon>Nevskiales</taxon>
        <taxon>Nevskiaceae</taxon>
        <taxon>Panacagrimonas</taxon>
    </lineage>
</organism>
<feature type="domain" description="CBS" evidence="10">
    <location>
        <begin position="241"/>
        <end position="298"/>
    </location>
</feature>
<dbReference type="NCBIfam" id="TIGR00400">
    <property type="entry name" value="mgtE"/>
    <property type="match status" value="1"/>
</dbReference>
<keyword evidence="3 9" id="KW-0813">Transport</keyword>
<keyword evidence="4 9" id="KW-0812">Transmembrane</keyword>
<dbReference type="CDD" id="cd04606">
    <property type="entry name" value="CBS_pair_Mg_transporter"/>
    <property type="match status" value="1"/>
</dbReference>
<protein>
    <recommendedName>
        <fullName evidence="9">Magnesium transporter MgtE</fullName>
    </recommendedName>
</protein>
<dbReference type="InterPro" id="IPR038076">
    <property type="entry name" value="MgtE_N_sf"/>
</dbReference>
<comment type="caution">
    <text evidence="11">The sequence shown here is derived from an EMBL/GenBank/DDBJ whole genome shotgun (WGS) entry which is preliminary data.</text>
</comment>
<comment type="similarity">
    <text evidence="2 9">Belongs to the SLC41A transporter family.</text>
</comment>
<dbReference type="Proteomes" id="UP000295341">
    <property type="component" value="Unassembled WGS sequence"/>
</dbReference>
<evidence type="ECO:0000313" key="11">
    <source>
        <dbReference type="EMBL" id="TDU28588.1"/>
    </source>
</evidence>
<dbReference type="EMBL" id="SOBT01000009">
    <property type="protein sequence ID" value="TDU28588.1"/>
    <property type="molecule type" value="Genomic_DNA"/>
</dbReference>
<comment type="subunit">
    <text evidence="9">Homodimer.</text>
</comment>
<feature type="transmembrane region" description="Helical" evidence="9">
    <location>
        <begin position="398"/>
        <end position="420"/>
    </location>
</feature>
<evidence type="ECO:0000256" key="6">
    <source>
        <dbReference type="ARBA" id="ARBA00022989"/>
    </source>
</evidence>
<dbReference type="PANTHER" id="PTHR43773">
    <property type="entry name" value="MAGNESIUM TRANSPORTER MGTE"/>
    <property type="match status" value="1"/>
</dbReference>
<accession>A0A4R7P4K6</accession>
<evidence type="ECO:0000256" key="2">
    <source>
        <dbReference type="ARBA" id="ARBA00009749"/>
    </source>
</evidence>
<evidence type="ECO:0000259" key="10">
    <source>
        <dbReference type="PROSITE" id="PS51371"/>
    </source>
</evidence>
<dbReference type="SMART" id="SM00116">
    <property type="entry name" value="CBS"/>
    <property type="match status" value="2"/>
</dbReference>
<keyword evidence="7 9" id="KW-0472">Membrane</keyword>
<evidence type="ECO:0000256" key="1">
    <source>
        <dbReference type="ARBA" id="ARBA00004141"/>
    </source>
</evidence>
<evidence type="ECO:0000256" key="3">
    <source>
        <dbReference type="ARBA" id="ARBA00022448"/>
    </source>
</evidence>
<evidence type="ECO:0000256" key="8">
    <source>
        <dbReference type="PROSITE-ProRule" id="PRU00703"/>
    </source>
</evidence>
<keyword evidence="6 9" id="KW-1133">Transmembrane helix</keyword>
<feature type="transmembrane region" description="Helical" evidence="9">
    <location>
        <begin position="350"/>
        <end position="377"/>
    </location>
</feature>
<feature type="transmembrane region" description="Helical" evidence="9">
    <location>
        <begin position="463"/>
        <end position="486"/>
    </location>
</feature>
<dbReference type="InterPro" id="IPR036739">
    <property type="entry name" value="SLC41_membr_dom_sf"/>
</dbReference>
<dbReference type="RefSeq" id="WP_133882127.1">
    <property type="nucleotide sequence ID" value="NZ_MWIN01000002.1"/>
</dbReference>
<proteinExistence type="inferred from homology"/>
<dbReference type="InterPro" id="IPR006668">
    <property type="entry name" value="Mg_transptr_MgtE_intracell_dom"/>
</dbReference>
<gene>
    <name evidence="11" type="ORF">DFR24_2963</name>
</gene>
<evidence type="ECO:0000256" key="5">
    <source>
        <dbReference type="ARBA" id="ARBA00022842"/>
    </source>
</evidence>
<dbReference type="Pfam" id="PF00571">
    <property type="entry name" value="CBS"/>
    <property type="match status" value="2"/>
</dbReference>